<dbReference type="InterPro" id="IPR036390">
    <property type="entry name" value="WH_DNA-bd_sf"/>
</dbReference>
<feature type="domain" description="HTH La-type RNA-binding" evidence="4">
    <location>
        <begin position="17"/>
        <end position="107"/>
    </location>
</feature>
<reference evidence="5" key="1">
    <citation type="submission" date="2022-10" db="EMBL/GenBank/DDBJ databases">
        <authorList>
            <person name="Chen Y."/>
            <person name="Dougan E. K."/>
            <person name="Chan C."/>
            <person name="Rhodes N."/>
            <person name="Thang M."/>
        </authorList>
    </citation>
    <scope>NUCLEOTIDE SEQUENCE</scope>
</reference>
<evidence type="ECO:0000313" key="7">
    <source>
        <dbReference type="EMBL" id="CAL4781533.1"/>
    </source>
</evidence>
<dbReference type="GO" id="GO:0006396">
    <property type="term" value="P:RNA processing"/>
    <property type="evidence" value="ECO:0007669"/>
    <property type="project" value="InterPro"/>
</dbReference>
<accession>A0A9P1FZT1</accession>
<evidence type="ECO:0000256" key="1">
    <source>
        <dbReference type="ARBA" id="ARBA00022884"/>
    </source>
</evidence>
<keyword evidence="8" id="KW-1185">Reference proteome</keyword>
<dbReference type="GO" id="GO:0003723">
    <property type="term" value="F:RNA binding"/>
    <property type="evidence" value="ECO:0007669"/>
    <property type="project" value="UniProtKB-UniRule"/>
</dbReference>
<dbReference type="InterPro" id="IPR036388">
    <property type="entry name" value="WH-like_DNA-bd_sf"/>
</dbReference>
<dbReference type="OrthoDB" id="442732at2759"/>
<protein>
    <submittedName>
        <fullName evidence="7">HTH La-type RNA-binding domain-containing protein</fullName>
    </submittedName>
</protein>
<reference evidence="6" key="2">
    <citation type="submission" date="2024-04" db="EMBL/GenBank/DDBJ databases">
        <authorList>
            <person name="Chen Y."/>
            <person name="Shah S."/>
            <person name="Dougan E. K."/>
            <person name="Thang M."/>
            <person name="Chan C."/>
        </authorList>
    </citation>
    <scope>NUCLEOTIDE SEQUENCE [LARGE SCALE GENOMIC DNA]</scope>
</reference>
<dbReference type="PROSITE" id="PS50961">
    <property type="entry name" value="HTH_LA"/>
    <property type="match status" value="1"/>
</dbReference>
<evidence type="ECO:0000313" key="8">
    <source>
        <dbReference type="Proteomes" id="UP001152797"/>
    </source>
</evidence>
<sequence>MGADPVMDADPEEPPAKALKVVDLSKVRRQVEFYFTDRNLSRDVALREAAEPGAWLSGQWLLQCPKLQREGITLEELHTAVKASDLLELDEEASKVRRKEEYGPWPSLKLPCRPGGTVLVLRKKHDSSESTGESEDCSSASQGEESSPSQEICRMESQERAQQAQEKLPLDASKDEAPATAEAQAREAADTAPAALSGEEAAEATVEAEEAEKGHLAGTTRAAARRFLRDWKIPKTAICGLSEPNSFGEVVVALHPFPGDLHLLTTAAPEGWEPRALFGSQRFKALQFLPKRVRRELLEGPTAQKKWEVSAEHSKRIWCWSVCDSPPPPPPKNGSITP</sequence>
<dbReference type="SMART" id="SM00715">
    <property type="entry name" value="LA"/>
    <property type="match status" value="1"/>
</dbReference>
<dbReference type="EMBL" id="CAMXCT030001924">
    <property type="protein sequence ID" value="CAL4781533.1"/>
    <property type="molecule type" value="Genomic_DNA"/>
</dbReference>
<dbReference type="InterPro" id="IPR002344">
    <property type="entry name" value="Lupus_La"/>
</dbReference>
<name>A0A9P1FZT1_9DINO</name>
<dbReference type="Gene3D" id="1.10.10.10">
    <property type="entry name" value="Winged helix-like DNA-binding domain superfamily/Winged helix DNA-binding domain"/>
    <property type="match status" value="1"/>
</dbReference>
<evidence type="ECO:0000256" key="2">
    <source>
        <dbReference type="PROSITE-ProRule" id="PRU00332"/>
    </source>
</evidence>
<dbReference type="Proteomes" id="UP001152797">
    <property type="component" value="Unassembled WGS sequence"/>
</dbReference>
<organism evidence="5">
    <name type="scientific">Cladocopium goreaui</name>
    <dbReference type="NCBI Taxonomy" id="2562237"/>
    <lineage>
        <taxon>Eukaryota</taxon>
        <taxon>Sar</taxon>
        <taxon>Alveolata</taxon>
        <taxon>Dinophyceae</taxon>
        <taxon>Suessiales</taxon>
        <taxon>Symbiodiniaceae</taxon>
        <taxon>Cladocopium</taxon>
    </lineage>
</organism>
<evidence type="ECO:0000256" key="3">
    <source>
        <dbReference type="SAM" id="MobiDB-lite"/>
    </source>
</evidence>
<feature type="compositionally biased region" description="Basic and acidic residues" evidence="3">
    <location>
        <begin position="168"/>
        <end position="177"/>
    </location>
</feature>
<dbReference type="CDD" id="cd07323">
    <property type="entry name" value="LAM"/>
    <property type="match status" value="1"/>
</dbReference>
<evidence type="ECO:0000313" key="5">
    <source>
        <dbReference type="EMBL" id="CAI3994221.1"/>
    </source>
</evidence>
<keyword evidence="1 2" id="KW-0694">RNA-binding</keyword>
<dbReference type="EMBL" id="CAMXCT020001924">
    <property type="protein sequence ID" value="CAL1147596.1"/>
    <property type="molecule type" value="Genomic_DNA"/>
</dbReference>
<feature type="compositionally biased region" description="Low complexity" evidence="3">
    <location>
        <begin position="138"/>
        <end position="151"/>
    </location>
</feature>
<evidence type="ECO:0000259" key="4">
    <source>
        <dbReference type="PROSITE" id="PS50961"/>
    </source>
</evidence>
<comment type="caution">
    <text evidence="5">The sequence shown here is derived from an EMBL/GenBank/DDBJ whole genome shotgun (WGS) entry which is preliminary data.</text>
</comment>
<evidence type="ECO:0000313" key="6">
    <source>
        <dbReference type="EMBL" id="CAL1147596.1"/>
    </source>
</evidence>
<proteinExistence type="predicted"/>
<dbReference type="GO" id="GO:0005634">
    <property type="term" value="C:nucleus"/>
    <property type="evidence" value="ECO:0007669"/>
    <property type="project" value="InterPro"/>
</dbReference>
<dbReference type="InterPro" id="IPR006630">
    <property type="entry name" value="La_HTH"/>
</dbReference>
<dbReference type="SUPFAM" id="SSF46785">
    <property type="entry name" value="Winged helix' DNA-binding domain"/>
    <property type="match status" value="1"/>
</dbReference>
<feature type="region of interest" description="Disordered" evidence="3">
    <location>
        <begin position="123"/>
        <end position="201"/>
    </location>
</feature>
<gene>
    <name evidence="5" type="ORF">C1SCF055_LOCUS20886</name>
</gene>
<dbReference type="PRINTS" id="PR00302">
    <property type="entry name" value="LUPUSLA"/>
</dbReference>
<dbReference type="EMBL" id="CAMXCT010001924">
    <property type="protein sequence ID" value="CAI3994221.1"/>
    <property type="molecule type" value="Genomic_DNA"/>
</dbReference>
<dbReference type="AlphaFoldDB" id="A0A9P1FZT1"/>
<dbReference type="GO" id="GO:1990904">
    <property type="term" value="C:ribonucleoprotein complex"/>
    <property type="evidence" value="ECO:0007669"/>
    <property type="project" value="InterPro"/>
</dbReference>